<reference evidence="2" key="1">
    <citation type="submission" date="2021-01" db="EMBL/GenBank/DDBJ databases">
        <authorList>
            <consortium name="Genoscope - CEA"/>
            <person name="William W."/>
        </authorList>
    </citation>
    <scope>NUCLEOTIDE SEQUENCE</scope>
</reference>
<feature type="compositionally biased region" description="Polar residues" evidence="1">
    <location>
        <begin position="55"/>
        <end position="76"/>
    </location>
</feature>
<proteinExistence type="predicted"/>
<evidence type="ECO:0000313" key="2">
    <source>
        <dbReference type="EMBL" id="CAD8170438.1"/>
    </source>
</evidence>
<feature type="compositionally biased region" description="Basic and acidic residues" evidence="1">
    <location>
        <begin position="177"/>
        <end position="188"/>
    </location>
</feature>
<dbReference type="AlphaFoldDB" id="A0A8S1UZ76"/>
<feature type="region of interest" description="Disordered" evidence="1">
    <location>
        <begin position="160"/>
        <end position="245"/>
    </location>
</feature>
<protein>
    <submittedName>
        <fullName evidence="2">Uncharacterized protein</fullName>
    </submittedName>
</protein>
<feature type="region of interest" description="Disordered" evidence="1">
    <location>
        <begin position="39"/>
        <end position="142"/>
    </location>
</feature>
<dbReference type="Proteomes" id="UP000689195">
    <property type="component" value="Unassembled WGS sequence"/>
</dbReference>
<feature type="compositionally biased region" description="Basic and acidic residues" evidence="1">
    <location>
        <begin position="217"/>
        <end position="237"/>
    </location>
</feature>
<keyword evidence="3" id="KW-1185">Reference proteome</keyword>
<dbReference type="OrthoDB" id="307994at2759"/>
<feature type="compositionally biased region" description="Polar residues" evidence="1">
    <location>
        <begin position="93"/>
        <end position="102"/>
    </location>
</feature>
<feature type="compositionally biased region" description="Low complexity" evidence="1">
    <location>
        <begin position="106"/>
        <end position="126"/>
    </location>
</feature>
<feature type="region of interest" description="Disordered" evidence="1">
    <location>
        <begin position="336"/>
        <end position="362"/>
    </location>
</feature>
<evidence type="ECO:0000256" key="1">
    <source>
        <dbReference type="SAM" id="MobiDB-lite"/>
    </source>
</evidence>
<accession>A0A8S1UZ76</accession>
<feature type="compositionally biased region" description="Basic and acidic residues" evidence="1">
    <location>
        <begin position="608"/>
        <end position="639"/>
    </location>
</feature>
<name>A0A8S1UZ76_9CILI</name>
<organism evidence="2 3">
    <name type="scientific">Paramecium pentaurelia</name>
    <dbReference type="NCBI Taxonomy" id="43138"/>
    <lineage>
        <taxon>Eukaryota</taxon>
        <taxon>Sar</taxon>
        <taxon>Alveolata</taxon>
        <taxon>Ciliophora</taxon>
        <taxon>Intramacronucleata</taxon>
        <taxon>Oligohymenophorea</taxon>
        <taxon>Peniculida</taxon>
        <taxon>Parameciidae</taxon>
        <taxon>Paramecium</taxon>
    </lineage>
</organism>
<feature type="compositionally biased region" description="Basic and acidic residues" evidence="1">
    <location>
        <begin position="336"/>
        <end position="346"/>
    </location>
</feature>
<feature type="compositionally biased region" description="Basic and acidic residues" evidence="1">
    <location>
        <begin position="282"/>
        <end position="300"/>
    </location>
</feature>
<feature type="region of interest" description="Disordered" evidence="1">
    <location>
        <begin position="606"/>
        <end position="639"/>
    </location>
</feature>
<dbReference type="EMBL" id="CAJJDO010000053">
    <property type="protein sequence ID" value="CAD8170438.1"/>
    <property type="molecule type" value="Genomic_DNA"/>
</dbReference>
<sequence length="807" mass="95267">MSNAIIGRKVDKVVLYNIDGQPINDNVKVLKFTATPQPQLVKQSKEPVKKEKSKQNTFNNNSSQKTIPKKSTQIPNSKKQSESKKQQSTIQSHTVFQNITNHQKSQKLSSPESQQSPKQSPKSKSPNYNHNAPYREPRQFKPLNEQFPNLAGALFEQKKFTQNQDDDSQASGTESYISDREQGDDEIRQPPQPESNPQVYRNVNKIVAENNKKFVHSKKEEAERQERMRQEKLQQRDRMKKYGKQQIVRAHTQRENFEQKFAWGVNQKKLQEEKMKYTKLQEEKEQERVLKVDQQEEEKQPNQINLAKLFPESQERESRFKKIWVEEAQKAIDKKQFSLSQREKSKSPIRCKSQHSSKLNQDFYEQNAKNIIGEMKQQKKQKQKEQIIKKHKIDYINREVKAIFSSMKKRKWTPNKEFDNKVGLSVSLSKIEQSKDDLGVQEIFEEAEDEAEDLGEQGKVQHYQQKVKNGKVMTNREVREFKEDQEKKQKKIEKLKTDLKDRKNINLKNPEPLTEKEQKIKREIGQQIDIKGEVEKQIKQSQIKESRNPQKAQKTTIKQQDLGEFIFAEAELPQYKGDYQEEQKMGFREQVELEIKEQMLMQKKKKSAVKEVQYEKPRQEYARKHQEREKGPKYRKEQKFVSQPRYPVFHDLGEVQLLEDDMYNVQHSKWTPYAGKLIDNSSDDEDDKDFLEKTTIQLRSNLKNRKENVGSQKTYSKSVQGKKSVYFREPESEKKDIGNQYLTEQKEQLMRLVQNQKARGQMTSDDDSDTDFCKAYSSQIWLATDPMKRDVFIMTSKELMDLPHIQL</sequence>
<comment type="caution">
    <text evidence="2">The sequence shown here is derived from an EMBL/GenBank/DDBJ whole genome shotgun (WGS) entry which is preliminary data.</text>
</comment>
<feature type="compositionally biased region" description="Basic and acidic residues" evidence="1">
    <location>
        <begin position="43"/>
        <end position="54"/>
    </location>
</feature>
<feature type="region of interest" description="Disordered" evidence="1">
    <location>
        <begin position="282"/>
        <end position="303"/>
    </location>
</feature>
<evidence type="ECO:0000313" key="3">
    <source>
        <dbReference type="Proteomes" id="UP000689195"/>
    </source>
</evidence>
<gene>
    <name evidence="2" type="ORF">PPENT_87.1.T0530059</name>
</gene>